<dbReference type="GO" id="GO:0016747">
    <property type="term" value="F:acyltransferase activity, transferring groups other than amino-acyl groups"/>
    <property type="evidence" value="ECO:0007669"/>
    <property type="project" value="InterPro"/>
</dbReference>
<dbReference type="InterPro" id="IPR016181">
    <property type="entry name" value="Acyl_CoA_acyltransferase"/>
</dbReference>
<dbReference type="PROSITE" id="PS51186">
    <property type="entry name" value="GNAT"/>
    <property type="match status" value="1"/>
</dbReference>
<evidence type="ECO:0000313" key="2">
    <source>
        <dbReference type="EMBL" id="RDY28135.1"/>
    </source>
</evidence>
<proteinExistence type="predicted"/>
<comment type="caution">
    <text evidence="2">The sequence shown here is derived from an EMBL/GenBank/DDBJ whole genome shotgun (WGS) entry which is preliminary data.</text>
</comment>
<dbReference type="Gene3D" id="3.40.630.30">
    <property type="match status" value="1"/>
</dbReference>
<dbReference type="CDD" id="cd04301">
    <property type="entry name" value="NAT_SF"/>
    <property type="match status" value="1"/>
</dbReference>
<evidence type="ECO:0000259" key="1">
    <source>
        <dbReference type="PROSITE" id="PS51186"/>
    </source>
</evidence>
<dbReference type="Pfam" id="PF13508">
    <property type="entry name" value="Acetyltransf_7"/>
    <property type="match status" value="1"/>
</dbReference>
<dbReference type="OrthoDB" id="9787920at2"/>
<feature type="domain" description="N-acetyltransferase" evidence="1">
    <location>
        <begin position="44"/>
        <end position="169"/>
    </location>
</feature>
<dbReference type="SUPFAM" id="SSF55729">
    <property type="entry name" value="Acyl-CoA N-acyltransferases (Nat)"/>
    <property type="match status" value="1"/>
</dbReference>
<keyword evidence="3" id="KW-1185">Reference proteome</keyword>
<reference evidence="2 3" key="1">
    <citation type="journal article" date="2017" name="Genome Announc.">
        <title>Draft Genome Sequence of Romboutsia weinsteinii sp. nov. Strain CCRI-19649(T) Isolated from Surface Water.</title>
        <authorList>
            <person name="Maheux A.F."/>
            <person name="Boudreau D.K."/>
            <person name="Berube E."/>
            <person name="Boissinot M."/>
            <person name="Cantin P."/>
            <person name="Raymond F."/>
            <person name="Corbeil J."/>
            <person name="Omar R.F."/>
            <person name="Bergeron M.G."/>
        </authorList>
    </citation>
    <scope>NUCLEOTIDE SEQUENCE [LARGE SCALE GENOMIC DNA]</scope>
    <source>
        <strain evidence="2 3">CCRI-19649</strain>
    </source>
</reference>
<name>A0A371J5V7_9FIRM</name>
<keyword evidence="2" id="KW-0808">Transferase</keyword>
<dbReference type="RefSeq" id="WP_094368207.1">
    <property type="nucleotide sequence ID" value="NZ_NOJY02000008.1"/>
</dbReference>
<organism evidence="2 3">
    <name type="scientific">Romboutsia weinsteinii</name>
    <dbReference type="NCBI Taxonomy" id="2020949"/>
    <lineage>
        <taxon>Bacteria</taxon>
        <taxon>Bacillati</taxon>
        <taxon>Bacillota</taxon>
        <taxon>Clostridia</taxon>
        <taxon>Peptostreptococcales</taxon>
        <taxon>Peptostreptococcaceae</taxon>
        <taxon>Romboutsia</taxon>
    </lineage>
</organism>
<sequence>MISFLQAPIYMAKENRNLRMELFSMNKTSTSEYLDLQVKLPKGILIRQFTEADFPLIKNLYEQEGWMTFINREVDALQAWKNSTVALVAIDGNNIVGLVRALSDGKITTYIAEIIVDINYRGKGIGRALLEVCHNLYPNTRFDLLSSESADEFYKSNKFRIVTGFRKSY</sequence>
<evidence type="ECO:0000313" key="3">
    <source>
        <dbReference type="Proteomes" id="UP000215694"/>
    </source>
</evidence>
<dbReference type="InterPro" id="IPR000182">
    <property type="entry name" value="GNAT_dom"/>
</dbReference>
<gene>
    <name evidence="2" type="ORF">CHL78_005940</name>
</gene>
<dbReference type="EMBL" id="NOJY02000008">
    <property type="protein sequence ID" value="RDY28135.1"/>
    <property type="molecule type" value="Genomic_DNA"/>
</dbReference>
<protein>
    <submittedName>
        <fullName evidence="2">N-acetyltransferase</fullName>
    </submittedName>
</protein>
<dbReference type="AlphaFoldDB" id="A0A371J5V7"/>
<dbReference type="Proteomes" id="UP000215694">
    <property type="component" value="Unassembled WGS sequence"/>
</dbReference>
<accession>A0A371J5V7</accession>